<dbReference type="InterPro" id="IPR000277">
    <property type="entry name" value="Cys/Met-Metab_PyrdxlP-dep_enz"/>
</dbReference>
<gene>
    <name evidence="5" type="ORF">POM88_033617</name>
</gene>
<evidence type="ECO:0000313" key="5">
    <source>
        <dbReference type="EMBL" id="KAK1367525.1"/>
    </source>
</evidence>
<organism evidence="5 6">
    <name type="scientific">Heracleum sosnowskyi</name>
    <dbReference type="NCBI Taxonomy" id="360622"/>
    <lineage>
        <taxon>Eukaryota</taxon>
        <taxon>Viridiplantae</taxon>
        <taxon>Streptophyta</taxon>
        <taxon>Embryophyta</taxon>
        <taxon>Tracheophyta</taxon>
        <taxon>Spermatophyta</taxon>
        <taxon>Magnoliopsida</taxon>
        <taxon>eudicotyledons</taxon>
        <taxon>Gunneridae</taxon>
        <taxon>Pentapetalae</taxon>
        <taxon>asterids</taxon>
        <taxon>campanulids</taxon>
        <taxon>Apiales</taxon>
        <taxon>Apiaceae</taxon>
        <taxon>Apioideae</taxon>
        <taxon>apioid superclade</taxon>
        <taxon>Tordylieae</taxon>
        <taxon>Tordyliinae</taxon>
        <taxon>Heracleum</taxon>
    </lineage>
</organism>
<name>A0AAD8HK40_9APIA</name>
<dbReference type="Pfam" id="PF13086">
    <property type="entry name" value="AAA_11"/>
    <property type="match status" value="1"/>
</dbReference>
<dbReference type="GO" id="GO:0030170">
    <property type="term" value="F:pyridoxal phosphate binding"/>
    <property type="evidence" value="ECO:0007669"/>
    <property type="project" value="InterPro"/>
</dbReference>
<dbReference type="GO" id="GO:0004386">
    <property type="term" value="F:helicase activity"/>
    <property type="evidence" value="ECO:0007669"/>
    <property type="project" value="InterPro"/>
</dbReference>
<dbReference type="SUPFAM" id="SSF53383">
    <property type="entry name" value="PLP-dependent transferases"/>
    <property type="match status" value="1"/>
</dbReference>
<comment type="caution">
    <text evidence="5">The sequence shown here is derived from an EMBL/GenBank/DDBJ whole genome shotgun (WGS) entry which is preliminary data.</text>
</comment>
<dbReference type="Gene3D" id="3.40.640.10">
    <property type="entry name" value="Type I PLP-dependent aspartate aminotransferase-like (Major domain)"/>
    <property type="match status" value="1"/>
</dbReference>
<dbReference type="EMBL" id="JAUIZM010000008">
    <property type="protein sequence ID" value="KAK1367525.1"/>
    <property type="molecule type" value="Genomic_DNA"/>
</dbReference>
<evidence type="ECO:0000313" key="6">
    <source>
        <dbReference type="Proteomes" id="UP001237642"/>
    </source>
</evidence>
<evidence type="ECO:0000259" key="4">
    <source>
        <dbReference type="Pfam" id="PF13086"/>
    </source>
</evidence>
<dbReference type="InterPro" id="IPR015424">
    <property type="entry name" value="PyrdxlP-dep_Trfase"/>
</dbReference>
<keyword evidence="2 3" id="KW-0663">Pyridoxal phosphate</keyword>
<dbReference type="GO" id="GO:0019346">
    <property type="term" value="P:transsulfuration"/>
    <property type="evidence" value="ECO:0007669"/>
    <property type="project" value="InterPro"/>
</dbReference>
<dbReference type="InterPro" id="IPR041677">
    <property type="entry name" value="DNA2/NAM7_AAA_11"/>
</dbReference>
<sequence>MDHLVEQKLAGVDFQTGEKQKHGSAGRDKNALRNSILDEAAIVFSTLSFSGKLNRTFDVIIIDEAAQTATVIDPADMEGLEGALVCIDVTFATPLYQKALALGADIVLHRLHHVHHTCFVGELSTMICQGMFAVVVICPAVVVAEKVNALSSVFAPR</sequence>
<evidence type="ECO:0000256" key="1">
    <source>
        <dbReference type="ARBA" id="ARBA00001933"/>
    </source>
</evidence>
<proteinExistence type="inferred from homology"/>
<accession>A0AAD8HK40</accession>
<reference evidence="5" key="1">
    <citation type="submission" date="2023-02" db="EMBL/GenBank/DDBJ databases">
        <title>Genome of toxic invasive species Heracleum sosnowskyi carries increased number of genes despite the absence of recent whole-genome duplications.</title>
        <authorList>
            <person name="Schelkunov M."/>
            <person name="Shtratnikova V."/>
            <person name="Makarenko M."/>
            <person name="Klepikova A."/>
            <person name="Omelchenko D."/>
            <person name="Novikova G."/>
            <person name="Obukhova E."/>
            <person name="Bogdanov V."/>
            <person name="Penin A."/>
            <person name="Logacheva M."/>
        </authorList>
    </citation>
    <scope>NUCLEOTIDE SEQUENCE</scope>
    <source>
        <strain evidence="5">Hsosn_3</strain>
        <tissue evidence="5">Leaf</tissue>
    </source>
</reference>
<dbReference type="Pfam" id="PF01053">
    <property type="entry name" value="Cys_Met_Meta_PP"/>
    <property type="match status" value="1"/>
</dbReference>
<dbReference type="Proteomes" id="UP001237642">
    <property type="component" value="Unassembled WGS sequence"/>
</dbReference>
<dbReference type="InterPro" id="IPR015421">
    <property type="entry name" value="PyrdxlP-dep_Trfase_major"/>
</dbReference>
<feature type="domain" description="DNA2/NAM7 helicase helicase" evidence="4">
    <location>
        <begin position="14"/>
        <end position="68"/>
    </location>
</feature>
<reference evidence="5" key="2">
    <citation type="submission" date="2023-05" db="EMBL/GenBank/DDBJ databases">
        <authorList>
            <person name="Schelkunov M.I."/>
        </authorList>
    </citation>
    <scope>NUCLEOTIDE SEQUENCE</scope>
    <source>
        <strain evidence="5">Hsosn_3</strain>
        <tissue evidence="5">Leaf</tissue>
    </source>
</reference>
<protein>
    <recommendedName>
        <fullName evidence="4">DNA2/NAM7 helicase helicase domain-containing protein</fullName>
    </recommendedName>
</protein>
<dbReference type="AlphaFoldDB" id="A0AAD8HK40"/>
<keyword evidence="6" id="KW-1185">Reference proteome</keyword>
<comment type="similarity">
    <text evidence="3">Belongs to the trans-sulfuration enzymes family.</text>
</comment>
<evidence type="ECO:0000256" key="2">
    <source>
        <dbReference type="ARBA" id="ARBA00022898"/>
    </source>
</evidence>
<evidence type="ECO:0000256" key="3">
    <source>
        <dbReference type="RuleBase" id="RU362118"/>
    </source>
</evidence>
<comment type="cofactor">
    <cofactor evidence="1 3">
        <name>pyridoxal 5'-phosphate</name>
        <dbReference type="ChEBI" id="CHEBI:597326"/>
    </cofactor>
</comment>